<proteinExistence type="predicted"/>
<evidence type="ECO:0000313" key="3">
    <source>
        <dbReference type="Proteomes" id="UP001066276"/>
    </source>
</evidence>
<accession>A0AAV7QMW1</accession>
<feature type="compositionally biased region" description="Acidic residues" evidence="1">
    <location>
        <begin position="8"/>
        <end position="28"/>
    </location>
</feature>
<reference evidence="2" key="1">
    <citation type="journal article" date="2022" name="bioRxiv">
        <title>Sequencing and chromosome-scale assembly of the giantPleurodeles waltlgenome.</title>
        <authorList>
            <person name="Brown T."/>
            <person name="Elewa A."/>
            <person name="Iarovenko S."/>
            <person name="Subramanian E."/>
            <person name="Araus A.J."/>
            <person name="Petzold A."/>
            <person name="Susuki M."/>
            <person name="Suzuki K.-i.T."/>
            <person name="Hayashi T."/>
            <person name="Toyoda A."/>
            <person name="Oliveira C."/>
            <person name="Osipova E."/>
            <person name="Leigh N.D."/>
            <person name="Simon A."/>
            <person name="Yun M.H."/>
        </authorList>
    </citation>
    <scope>NUCLEOTIDE SEQUENCE</scope>
    <source>
        <strain evidence="2">20211129_DDA</strain>
        <tissue evidence="2">Liver</tissue>
    </source>
</reference>
<name>A0AAV7QMW1_PLEWA</name>
<gene>
    <name evidence="2" type="ORF">NDU88_006822</name>
</gene>
<evidence type="ECO:0000313" key="2">
    <source>
        <dbReference type="EMBL" id="KAJ1140470.1"/>
    </source>
</evidence>
<keyword evidence="3" id="KW-1185">Reference proteome</keyword>
<evidence type="ECO:0000256" key="1">
    <source>
        <dbReference type="SAM" id="MobiDB-lite"/>
    </source>
</evidence>
<feature type="compositionally biased region" description="Basic and acidic residues" evidence="1">
    <location>
        <begin position="29"/>
        <end position="44"/>
    </location>
</feature>
<sequence length="92" mass="10187">MKKSASGPEDEEELGEEANPNEEEQDGETTDREVTKERNPGRKIWETGARFALDRGLKDYGAAEGDGRNAATREAERNIPSCFWRSVADSGI</sequence>
<dbReference type="Proteomes" id="UP001066276">
    <property type="component" value="Chromosome 6"/>
</dbReference>
<dbReference type="EMBL" id="JANPWB010000010">
    <property type="protein sequence ID" value="KAJ1140470.1"/>
    <property type="molecule type" value="Genomic_DNA"/>
</dbReference>
<protein>
    <submittedName>
        <fullName evidence="2">Uncharacterized protein</fullName>
    </submittedName>
</protein>
<comment type="caution">
    <text evidence="2">The sequence shown here is derived from an EMBL/GenBank/DDBJ whole genome shotgun (WGS) entry which is preliminary data.</text>
</comment>
<organism evidence="2 3">
    <name type="scientific">Pleurodeles waltl</name>
    <name type="common">Iberian ribbed newt</name>
    <dbReference type="NCBI Taxonomy" id="8319"/>
    <lineage>
        <taxon>Eukaryota</taxon>
        <taxon>Metazoa</taxon>
        <taxon>Chordata</taxon>
        <taxon>Craniata</taxon>
        <taxon>Vertebrata</taxon>
        <taxon>Euteleostomi</taxon>
        <taxon>Amphibia</taxon>
        <taxon>Batrachia</taxon>
        <taxon>Caudata</taxon>
        <taxon>Salamandroidea</taxon>
        <taxon>Salamandridae</taxon>
        <taxon>Pleurodelinae</taxon>
        <taxon>Pleurodeles</taxon>
    </lineage>
</organism>
<dbReference type="AlphaFoldDB" id="A0AAV7QMW1"/>
<feature type="region of interest" description="Disordered" evidence="1">
    <location>
        <begin position="1"/>
        <end position="44"/>
    </location>
</feature>